<evidence type="ECO:0000256" key="1">
    <source>
        <dbReference type="ARBA" id="ARBA00038048"/>
    </source>
</evidence>
<dbReference type="PANTHER" id="PTHR12286:SF5">
    <property type="entry name" value="SACCHAROPINE DEHYDROGENASE-LIKE OXIDOREDUCTASE"/>
    <property type="match status" value="1"/>
</dbReference>
<comment type="caution">
    <text evidence="3">The sequence shown here is derived from an EMBL/GenBank/DDBJ whole genome shotgun (WGS) entry which is preliminary data.</text>
</comment>
<evidence type="ECO:0000313" key="3">
    <source>
        <dbReference type="EMBL" id="KAB0801933.1"/>
    </source>
</evidence>
<dbReference type="GO" id="GO:0005886">
    <property type="term" value="C:plasma membrane"/>
    <property type="evidence" value="ECO:0007669"/>
    <property type="project" value="TreeGrafter"/>
</dbReference>
<dbReference type="GO" id="GO:0009247">
    <property type="term" value="P:glycolipid biosynthetic process"/>
    <property type="evidence" value="ECO:0007669"/>
    <property type="project" value="TreeGrafter"/>
</dbReference>
<dbReference type="PANTHER" id="PTHR12286">
    <property type="entry name" value="SACCHAROPINE DEHYDROGENASE-LIKE OXIDOREDUCTASE"/>
    <property type="match status" value="1"/>
</dbReference>
<dbReference type="SUPFAM" id="SSF51735">
    <property type="entry name" value="NAD(P)-binding Rossmann-fold domains"/>
    <property type="match status" value="1"/>
</dbReference>
<dbReference type="AlphaFoldDB" id="A0A5N4AXC0"/>
<comment type="similarity">
    <text evidence="1">Belongs to the saccharopine dehydrogenase family.</text>
</comment>
<dbReference type="InParanoid" id="A0A5N4AXC0"/>
<accession>A0A5N4AXC0</accession>
<name>A0A5N4AXC0_PHOPY</name>
<keyword evidence="4" id="KW-1185">Reference proteome</keyword>
<reference evidence="3 4" key="1">
    <citation type="journal article" date="2018" name="Elife">
        <title>Firefly genomes illuminate parallel origins of bioluminescence in beetles.</title>
        <authorList>
            <person name="Fallon T.R."/>
            <person name="Lower S.E."/>
            <person name="Chang C.H."/>
            <person name="Bessho-Uehara M."/>
            <person name="Martin G.J."/>
            <person name="Bewick A.J."/>
            <person name="Behringer M."/>
            <person name="Debat H.J."/>
            <person name="Wong I."/>
            <person name="Day J.C."/>
            <person name="Suvorov A."/>
            <person name="Silva C.J."/>
            <person name="Stanger-Hall K.F."/>
            <person name="Hall D.W."/>
            <person name="Schmitz R.J."/>
            <person name="Nelson D.R."/>
            <person name="Lewis S.M."/>
            <person name="Shigenobu S."/>
            <person name="Bybee S.M."/>
            <person name="Larracuente A.M."/>
            <person name="Oba Y."/>
            <person name="Weng J.K."/>
        </authorList>
    </citation>
    <scope>NUCLEOTIDE SEQUENCE [LARGE SCALE GENOMIC DNA]</scope>
    <source>
        <strain evidence="3">1611_PpyrPB1</strain>
        <tissue evidence="3">Whole body</tissue>
    </source>
</reference>
<dbReference type="InterPro" id="IPR036291">
    <property type="entry name" value="NAD(P)-bd_dom_sf"/>
</dbReference>
<dbReference type="EMBL" id="VVIM01000002">
    <property type="protein sequence ID" value="KAB0801933.1"/>
    <property type="molecule type" value="Genomic_DNA"/>
</dbReference>
<organism evidence="3 4">
    <name type="scientific">Photinus pyralis</name>
    <name type="common">Common eastern firefly</name>
    <name type="synonym">Lampyris pyralis</name>
    <dbReference type="NCBI Taxonomy" id="7054"/>
    <lineage>
        <taxon>Eukaryota</taxon>
        <taxon>Metazoa</taxon>
        <taxon>Ecdysozoa</taxon>
        <taxon>Arthropoda</taxon>
        <taxon>Hexapoda</taxon>
        <taxon>Insecta</taxon>
        <taxon>Pterygota</taxon>
        <taxon>Neoptera</taxon>
        <taxon>Endopterygota</taxon>
        <taxon>Coleoptera</taxon>
        <taxon>Polyphaga</taxon>
        <taxon>Elateriformia</taxon>
        <taxon>Elateroidea</taxon>
        <taxon>Lampyridae</taxon>
        <taxon>Lampyrinae</taxon>
        <taxon>Photinus</taxon>
    </lineage>
</organism>
<sequence length="434" mass="48852">MILISDHFVNMANRLDIVLFGASGFTGKHCIESIDKFSSLGGSNVKWGIAGRSEYKLKQCLLDYQNKSGKDFSSIPIILANVKDYESLKAMTAQTKVLINCCGPYRFFGEAVIKACIETGTHHVDVSGEPQFMETMQLNYNKAAQEKGVYIVSACGFDSIPADLGMNFVEKNFDGTLNSVEVYMKMDSSQHKGPFANYGTWESLIHSLVHAHELKDLRKKLFPTRLPEFLPKLAPKPSIHKFEMTNTWNVPFMGADRSVVTRTQRYLYEKKKKRPVQIQMYFGFQSIVSIILMGIFERIFSFLIKRNFGRELLLKYPRFFSYGVFSHEDSIDTTKHQKCSLTFIGQGWRGQAAPEQDSSNNPPNAKIIARLSADDPFYGLTADAVTLAAMVILEGNKLPERGGVYTPGAVFLDTSLMDRLQKNGRLTMEVISQT</sequence>
<dbReference type="Gene3D" id="3.40.50.720">
    <property type="entry name" value="NAD(P)-binding Rossmann-like Domain"/>
    <property type="match status" value="1"/>
</dbReference>
<proteinExistence type="inferred from homology"/>
<dbReference type="FunFam" id="3.40.50.720:FF:000178">
    <property type="entry name" value="Saccharopine dehydrogenase-like oxidoreductase"/>
    <property type="match status" value="1"/>
</dbReference>
<dbReference type="Proteomes" id="UP000327044">
    <property type="component" value="Unassembled WGS sequence"/>
</dbReference>
<dbReference type="FunCoup" id="A0A5N4AXC0">
    <property type="interactions" value="415"/>
</dbReference>
<gene>
    <name evidence="3" type="ORF">PPYR_04119</name>
</gene>
<dbReference type="Pfam" id="PF03435">
    <property type="entry name" value="Sacchrp_dh_NADP"/>
    <property type="match status" value="1"/>
</dbReference>
<protein>
    <recommendedName>
        <fullName evidence="2">Saccharopine dehydrogenase NADP binding domain-containing protein</fullName>
    </recommendedName>
</protein>
<dbReference type="InterPro" id="IPR051276">
    <property type="entry name" value="Saccharopine_DH-like_oxidrdct"/>
</dbReference>
<evidence type="ECO:0000313" key="4">
    <source>
        <dbReference type="Proteomes" id="UP000327044"/>
    </source>
</evidence>
<evidence type="ECO:0000259" key="2">
    <source>
        <dbReference type="Pfam" id="PF03435"/>
    </source>
</evidence>
<dbReference type="GO" id="GO:0005811">
    <property type="term" value="C:lipid droplet"/>
    <property type="evidence" value="ECO:0007669"/>
    <property type="project" value="TreeGrafter"/>
</dbReference>
<feature type="domain" description="Saccharopine dehydrogenase NADP binding" evidence="2">
    <location>
        <begin position="17"/>
        <end position="152"/>
    </location>
</feature>
<dbReference type="InterPro" id="IPR005097">
    <property type="entry name" value="Sacchrp_dh_NADP-bd"/>
</dbReference>
<dbReference type="GO" id="GO:0005739">
    <property type="term" value="C:mitochondrion"/>
    <property type="evidence" value="ECO:0007669"/>
    <property type="project" value="TreeGrafter"/>
</dbReference>